<dbReference type="PANTHER" id="PTHR43233:SF1">
    <property type="entry name" value="FAMILY N-ACETYLTRANSFERASE, PUTATIVE (AFU_ORTHOLOGUE AFUA_6G03350)-RELATED"/>
    <property type="match status" value="1"/>
</dbReference>
<proteinExistence type="predicted"/>
<protein>
    <submittedName>
        <fullName evidence="2">GNAT family acetyltransferase</fullName>
    </submittedName>
</protein>
<keyword evidence="2" id="KW-0808">Transferase</keyword>
<keyword evidence="3" id="KW-1185">Reference proteome</keyword>
<dbReference type="InterPro" id="IPR000182">
    <property type="entry name" value="GNAT_dom"/>
</dbReference>
<dbReference type="SUPFAM" id="SSF55729">
    <property type="entry name" value="Acyl-CoA N-acyltransferases (Nat)"/>
    <property type="match status" value="1"/>
</dbReference>
<name>A0A0D1UYP7_ANEMI</name>
<accession>A0A0D1UYP7</accession>
<dbReference type="InterPro" id="IPR053144">
    <property type="entry name" value="Acetyltransferase_Butenolide"/>
</dbReference>
<comment type="caution">
    <text evidence="2">The sequence shown here is derived from an EMBL/GenBank/DDBJ whole genome shotgun (WGS) entry which is preliminary data.</text>
</comment>
<evidence type="ECO:0000313" key="2">
    <source>
        <dbReference type="EMBL" id="KON98679.1"/>
    </source>
</evidence>
<dbReference type="InterPro" id="IPR016181">
    <property type="entry name" value="Acyl_CoA_acyltransferase"/>
</dbReference>
<dbReference type="AlphaFoldDB" id="A0A0D1UYP7"/>
<reference evidence="2 3" key="1">
    <citation type="submission" date="2015-07" db="EMBL/GenBank/DDBJ databases">
        <title>Fjat-14205 dsm 2895.</title>
        <authorList>
            <person name="Liu B."/>
            <person name="Wang J."/>
            <person name="Zhu Y."/>
            <person name="Liu G."/>
            <person name="Chen Q."/>
            <person name="Chen Z."/>
            <person name="Lan J."/>
            <person name="Che J."/>
            <person name="Ge C."/>
            <person name="Shi H."/>
            <person name="Pan Z."/>
            <person name="Liu X."/>
        </authorList>
    </citation>
    <scope>NUCLEOTIDE SEQUENCE [LARGE SCALE GENOMIC DNA]</scope>
    <source>
        <strain evidence="2 3">DSM 2895</strain>
    </source>
</reference>
<dbReference type="Proteomes" id="UP000037269">
    <property type="component" value="Unassembled WGS sequence"/>
</dbReference>
<dbReference type="Gene3D" id="3.40.630.30">
    <property type="match status" value="1"/>
</dbReference>
<gene>
    <name evidence="2" type="ORF">AF333_23140</name>
</gene>
<dbReference type="PANTHER" id="PTHR43233">
    <property type="entry name" value="FAMILY N-ACETYLTRANSFERASE, PUTATIVE (AFU_ORTHOLOGUE AFUA_6G03350)-RELATED"/>
    <property type="match status" value="1"/>
</dbReference>
<feature type="domain" description="N-acetyltransferase" evidence="1">
    <location>
        <begin position="9"/>
        <end position="150"/>
    </location>
</feature>
<evidence type="ECO:0000313" key="3">
    <source>
        <dbReference type="Proteomes" id="UP000037269"/>
    </source>
</evidence>
<evidence type="ECO:0000259" key="1">
    <source>
        <dbReference type="PROSITE" id="PS51186"/>
    </source>
</evidence>
<dbReference type="CDD" id="cd04301">
    <property type="entry name" value="NAT_SF"/>
    <property type="match status" value="1"/>
</dbReference>
<dbReference type="GO" id="GO:0016747">
    <property type="term" value="F:acyltransferase activity, transferring groups other than amino-acyl groups"/>
    <property type="evidence" value="ECO:0007669"/>
    <property type="project" value="InterPro"/>
</dbReference>
<organism evidence="2 3">
    <name type="scientific">Aneurinibacillus migulanus</name>
    <name type="common">Bacillus migulanus</name>
    <dbReference type="NCBI Taxonomy" id="47500"/>
    <lineage>
        <taxon>Bacteria</taxon>
        <taxon>Bacillati</taxon>
        <taxon>Bacillota</taxon>
        <taxon>Bacilli</taxon>
        <taxon>Bacillales</taxon>
        <taxon>Paenibacillaceae</taxon>
        <taxon>Aneurinibacillus group</taxon>
        <taxon>Aneurinibacillus</taxon>
    </lineage>
</organism>
<dbReference type="STRING" id="47500.AF333_23140"/>
<sequence>MQNGPFYISTDKRWIDEDMVFFYLSKQSYWARGIARETVHKSVIHTPLCFGVYLGVPGNAESRQVGFARVISDLATFAYLADVFILDTYQGEGLGKWLIDTIIRHPDLQGLRRFILATRDAHSLYGGFGFAPLAAPEKMMERLSANLSIPST</sequence>
<dbReference type="PROSITE" id="PS51186">
    <property type="entry name" value="GNAT"/>
    <property type="match status" value="1"/>
</dbReference>
<dbReference type="PATRIC" id="fig|47500.8.peg.3155"/>
<dbReference type="EMBL" id="LGUG01000004">
    <property type="protein sequence ID" value="KON98679.1"/>
    <property type="molecule type" value="Genomic_DNA"/>
</dbReference>
<dbReference type="Pfam" id="PF13508">
    <property type="entry name" value="Acetyltransf_7"/>
    <property type="match status" value="1"/>
</dbReference>